<sequence>MVRSYLSKRRASFGYAISGIISFVKSEPHALIHLLATIVVILFGCWYKITRSEWLFIVLAIGGVWATEMLNTAVEKTMDHLSPDYHPSVKVIKDLAAGAVLMAALAAAIIGAVIFIPYIFS</sequence>
<name>A0A1H4F7X4_9BACT</name>
<dbReference type="InterPro" id="IPR033717">
    <property type="entry name" value="UDPK"/>
</dbReference>
<keyword evidence="14" id="KW-1208">Phospholipid metabolism</keyword>
<accession>A0A1H4F7X4</accession>
<evidence type="ECO:0000256" key="7">
    <source>
        <dbReference type="ARBA" id="ARBA00022741"/>
    </source>
</evidence>
<feature type="binding site" evidence="17">
    <location>
        <begin position="93"/>
        <end position="94"/>
    </location>
    <ligand>
        <name>ATP</name>
        <dbReference type="ChEBI" id="CHEBI:30616"/>
    </ligand>
</feature>
<evidence type="ECO:0000256" key="12">
    <source>
        <dbReference type="ARBA" id="ARBA00023136"/>
    </source>
</evidence>
<keyword evidence="12 19" id="KW-0472">Membrane</keyword>
<evidence type="ECO:0000256" key="3">
    <source>
        <dbReference type="ARBA" id="ARBA00022475"/>
    </source>
</evidence>
<evidence type="ECO:0000256" key="16">
    <source>
        <dbReference type="PIRSR" id="PIRSR600829-2"/>
    </source>
</evidence>
<comment type="subcellular location">
    <subcellularLocation>
        <location evidence="1">Cell membrane</location>
        <topology evidence="1">Multi-pass membrane protein</topology>
    </subcellularLocation>
</comment>
<dbReference type="Pfam" id="PF01219">
    <property type="entry name" value="DAGK_prokar"/>
    <property type="match status" value="1"/>
</dbReference>
<keyword evidence="6 19" id="KW-0812">Transmembrane</keyword>
<feature type="binding site" evidence="17">
    <location>
        <position position="15"/>
    </location>
    <ligand>
        <name>ATP</name>
        <dbReference type="ChEBI" id="CHEBI:30616"/>
    </ligand>
</feature>
<comment type="similarity">
    <text evidence="2">Belongs to the bacterial diacylglycerol kinase family.</text>
</comment>
<dbReference type="STRING" id="408074.SAMN05660909_04208"/>
<evidence type="ECO:0000256" key="11">
    <source>
        <dbReference type="ARBA" id="ARBA00023098"/>
    </source>
</evidence>
<dbReference type="InterPro" id="IPR036945">
    <property type="entry name" value="DAGK_sf"/>
</dbReference>
<dbReference type="PANTHER" id="PTHR34299:SF1">
    <property type="entry name" value="DIACYLGLYCEROL KINASE"/>
    <property type="match status" value="1"/>
</dbReference>
<feature type="active site" description="Proton acceptor" evidence="15">
    <location>
        <position position="68"/>
    </location>
</feature>
<keyword evidence="5" id="KW-0808">Transferase</keyword>
<evidence type="ECO:0000256" key="5">
    <source>
        <dbReference type="ARBA" id="ARBA00022679"/>
    </source>
</evidence>
<keyword evidence="18" id="KW-0460">Magnesium</keyword>
<feature type="binding site" evidence="17">
    <location>
        <position position="75"/>
    </location>
    <ligand>
        <name>ATP</name>
        <dbReference type="ChEBI" id="CHEBI:30616"/>
    </ligand>
</feature>
<keyword evidence="18" id="KW-0479">Metal-binding</keyword>
<feature type="transmembrane region" description="Helical" evidence="19">
    <location>
        <begin position="55"/>
        <end position="74"/>
    </location>
</feature>
<dbReference type="EMBL" id="FNRL01000023">
    <property type="protein sequence ID" value="SEA93301.1"/>
    <property type="molecule type" value="Genomic_DNA"/>
</dbReference>
<protein>
    <submittedName>
        <fullName evidence="20">Undecaprenol kinase</fullName>
    </submittedName>
</protein>
<evidence type="ECO:0000256" key="17">
    <source>
        <dbReference type="PIRSR" id="PIRSR600829-3"/>
    </source>
</evidence>
<evidence type="ECO:0000313" key="20">
    <source>
        <dbReference type="EMBL" id="SEA93301.1"/>
    </source>
</evidence>
<evidence type="ECO:0000256" key="18">
    <source>
        <dbReference type="PIRSR" id="PIRSR600829-4"/>
    </source>
</evidence>
<evidence type="ECO:0000256" key="14">
    <source>
        <dbReference type="ARBA" id="ARBA00023264"/>
    </source>
</evidence>
<dbReference type="Proteomes" id="UP000199656">
    <property type="component" value="Unassembled WGS sequence"/>
</dbReference>
<evidence type="ECO:0000256" key="6">
    <source>
        <dbReference type="ARBA" id="ARBA00022692"/>
    </source>
</evidence>
<keyword evidence="7 17" id="KW-0547">Nucleotide-binding</keyword>
<keyword evidence="13" id="KW-0594">Phospholipid biosynthesis</keyword>
<dbReference type="GO" id="GO:0005886">
    <property type="term" value="C:plasma membrane"/>
    <property type="evidence" value="ECO:0007669"/>
    <property type="project" value="UniProtKB-SubCell"/>
</dbReference>
<evidence type="ECO:0000256" key="9">
    <source>
        <dbReference type="ARBA" id="ARBA00022840"/>
    </source>
</evidence>
<evidence type="ECO:0000256" key="4">
    <source>
        <dbReference type="ARBA" id="ARBA00022516"/>
    </source>
</evidence>
<dbReference type="AlphaFoldDB" id="A0A1H4F7X4"/>
<keyword evidence="9 17" id="KW-0067">ATP-binding</keyword>
<evidence type="ECO:0000256" key="10">
    <source>
        <dbReference type="ARBA" id="ARBA00022989"/>
    </source>
</evidence>
<dbReference type="InterPro" id="IPR000829">
    <property type="entry name" value="DAGK"/>
</dbReference>
<dbReference type="GO" id="GO:0016301">
    <property type="term" value="F:kinase activity"/>
    <property type="evidence" value="ECO:0007669"/>
    <property type="project" value="UniProtKB-KW"/>
</dbReference>
<comment type="cofactor">
    <cofactor evidence="18">
        <name>Mg(2+)</name>
        <dbReference type="ChEBI" id="CHEBI:18420"/>
    </cofactor>
    <text evidence="18">Mn(2+), Zn(2+), Cd(2+) and Co(2+) support activity to lesser extents.</text>
</comment>
<organism evidence="20 21">
    <name type="scientific">Chitinophaga terrae</name>
    <name type="common">ex Kim and Jung 2007</name>
    <dbReference type="NCBI Taxonomy" id="408074"/>
    <lineage>
        <taxon>Bacteria</taxon>
        <taxon>Pseudomonadati</taxon>
        <taxon>Bacteroidota</taxon>
        <taxon>Chitinophagia</taxon>
        <taxon>Chitinophagales</taxon>
        <taxon>Chitinophagaceae</taxon>
        <taxon>Chitinophaga</taxon>
    </lineage>
</organism>
<reference evidence="21" key="1">
    <citation type="submission" date="2016-10" db="EMBL/GenBank/DDBJ databases">
        <authorList>
            <person name="Varghese N."/>
            <person name="Submissions S."/>
        </authorList>
    </citation>
    <scope>NUCLEOTIDE SEQUENCE [LARGE SCALE GENOMIC DNA]</scope>
    <source>
        <strain evidence="21">DSM 23920</strain>
    </source>
</reference>
<evidence type="ECO:0000256" key="13">
    <source>
        <dbReference type="ARBA" id="ARBA00023209"/>
    </source>
</evidence>
<feature type="transmembrane region" description="Helical" evidence="19">
    <location>
        <begin position="30"/>
        <end position="49"/>
    </location>
</feature>
<keyword evidence="3" id="KW-1003">Cell membrane</keyword>
<dbReference type="GO" id="GO:0005524">
    <property type="term" value="F:ATP binding"/>
    <property type="evidence" value="ECO:0007669"/>
    <property type="project" value="UniProtKB-KW"/>
</dbReference>
<dbReference type="OrthoDB" id="1493837at2"/>
<keyword evidence="10 19" id="KW-1133">Transmembrane helix</keyword>
<evidence type="ECO:0000256" key="2">
    <source>
        <dbReference type="ARBA" id="ARBA00005967"/>
    </source>
</evidence>
<evidence type="ECO:0000256" key="1">
    <source>
        <dbReference type="ARBA" id="ARBA00004651"/>
    </source>
</evidence>
<dbReference type="GO" id="GO:0046872">
    <property type="term" value="F:metal ion binding"/>
    <property type="evidence" value="ECO:0007669"/>
    <property type="project" value="UniProtKB-KW"/>
</dbReference>
<keyword evidence="8 20" id="KW-0418">Kinase</keyword>
<evidence type="ECO:0000313" key="21">
    <source>
        <dbReference type="Proteomes" id="UP000199656"/>
    </source>
</evidence>
<keyword evidence="21" id="KW-1185">Reference proteome</keyword>
<proteinExistence type="inferred from homology"/>
<gene>
    <name evidence="20" type="ORF">SAMN05660909_04208</name>
</gene>
<dbReference type="RefSeq" id="WP_089763902.1">
    <property type="nucleotide sequence ID" value="NZ_BKAT01000042.1"/>
</dbReference>
<dbReference type="CDD" id="cd14265">
    <property type="entry name" value="UDPK_IM_like"/>
    <property type="match status" value="1"/>
</dbReference>
<dbReference type="GO" id="GO:0008654">
    <property type="term" value="P:phospholipid biosynthetic process"/>
    <property type="evidence" value="ECO:0007669"/>
    <property type="project" value="UniProtKB-KW"/>
</dbReference>
<dbReference type="Gene3D" id="1.10.287.3610">
    <property type="match status" value="1"/>
</dbReference>
<evidence type="ECO:0000256" key="19">
    <source>
        <dbReference type="SAM" id="Phobius"/>
    </source>
</evidence>
<feature type="binding site" evidence="16">
    <location>
        <position position="68"/>
    </location>
    <ligand>
        <name>substrate</name>
    </ligand>
</feature>
<feature type="binding site" evidence="18">
    <location>
        <position position="27"/>
    </location>
    <ligand>
        <name>a divalent metal cation</name>
        <dbReference type="ChEBI" id="CHEBI:60240"/>
    </ligand>
</feature>
<keyword evidence="11" id="KW-0443">Lipid metabolism</keyword>
<evidence type="ECO:0000256" key="8">
    <source>
        <dbReference type="ARBA" id="ARBA00022777"/>
    </source>
</evidence>
<dbReference type="PANTHER" id="PTHR34299">
    <property type="entry name" value="DIACYLGLYCEROL KINASE"/>
    <property type="match status" value="1"/>
</dbReference>
<feature type="binding site" evidence="17">
    <location>
        <position position="27"/>
    </location>
    <ligand>
        <name>ATP</name>
        <dbReference type="ChEBI" id="CHEBI:30616"/>
    </ligand>
</feature>
<evidence type="ECO:0000256" key="15">
    <source>
        <dbReference type="PIRSR" id="PIRSR600829-1"/>
    </source>
</evidence>
<feature type="binding site" evidence="18">
    <location>
        <position position="75"/>
    </location>
    <ligand>
        <name>a divalent metal cation</name>
        <dbReference type="ChEBI" id="CHEBI:60240"/>
    </ligand>
</feature>
<keyword evidence="4" id="KW-0444">Lipid biosynthesis</keyword>
<feature type="transmembrane region" description="Helical" evidence="19">
    <location>
        <begin position="95"/>
        <end position="120"/>
    </location>
</feature>